<evidence type="ECO:0000256" key="3">
    <source>
        <dbReference type="ARBA" id="ARBA00011989"/>
    </source>
</evidence>
<dbReference type="EC" id="4.2.1.47" evidence="3"/>
<dbReference type="Pfam" id="PF16363">
    <property type="entry name" value="GDP_Man_Dehyd"/>
    <property type="match status" value="1"/>
</dbReference>
<evidence type="ECO:0000313" key="8">
    <source>
        <dbReference type="EMBL" id="CAB4816458.1"/>
    </source>
</evidence>
<evidence type="ECO:0000313" key="7">
    <source>
        <dbReference type="EMBL" id="CAB4723395.1"/>
    </source>
</evidence>
<dbReference type="InterPro" id="IPR016040">
    <property type="entry name" value="NAD(P)-bd_dom"/>
</dbReference>
<evidence type="ECO:0000313" key="9">
    <source>
        <dbReference type="EMBL" id="CAB4854477.1"/>
    </source>
</evidence>
<reference evidence="7" key="1">
    <citation type="submission" date="2020-05" db="EMBL/GenBank/DDBJ databases">
        <authorList>
            <person name="Chiriac C."/>
            <person name="Salcher M."/>
            <person name="Ghai R."/>
            <person name="Kavagutti S V."/>
        </authorList>
    </citation>
    <scope>NUCLEOTIDE SEQUENCE</scope>
</reference>
<sequence>MKTALITGITGQDGNHLAALLLGKGYEVTGMVDGTDSQKDLDLLSRLPKIKLVTGNLGSTAQINSIIAEILPDEIYNLGALTFVGKSFEEPENTVNITGLGAIRVLDAVKQVQDQKSIRVYQASSSEMFGDTSHFPQNEETPFSPRSPYGYAKVLAHHACVNYRSAFGIHASSGILFNHEGEFRGEEFVTRKITKNVAKIKLGKIDRFSLGSLEPKRDWGYAGDYVEAMWLMLQQDNPGDYVISTGQSHSVREFLQMALDLAGLDKDLASYVDFDPSLIRPTEVNHLLGDSTKAKKILGWEPKTRFSELVKLMLDHDLKIEECT</sequence>
<protein>
    <recommendedName>
        <fullName evidence="3">GDP-mannose 4,6-dehydratase</fullName>
        <ecNumber evidence="3">4.2.1.47</ecNumber>
    </recommendedName>
</protein>
<dbReference type="EMBL" id="CAEZYO010000005">
    <property type="protein sequence ID" value="CAB4723395.1"/>
    <property type="molecule type" value="Genomic_DNA"/>
</dbReference>
<comment type="cofactor">
    <cofactor evidence="1">
        <name>NADP(+)</name>
        <dbReference type="ChEBI" id="CHEBI:58349"/>
    </cofactor>
</comment>
<dbReference type="InterPro" id="IPR006368">
    <property type="entry name" value="GDP_Man_deHydtase"/>
</dbReference>
<dbReference type="EMBL" id="CAFBRY010000002">
    <property type="protein sequence ID" value="CAB5135258.1"/>
    <property type="molecule type" value="Genomic_DNA"/>
</dbReference>
<dbReference type="GO" id="GO:0008446">
    <property type="term" value="F:GDP-mannose 4,6-dehydratase activity"/>
    <property type="evidence" value="ECO:0007669"/>
    <property type="project" value="UniProtKB-EC"/>
</dbReference>
<proteinExistence type="inferred from homology"/>
<dbReference type="GO" id="GO:0042351">
    <property type="term" value="P:'de novo' GDP-L-fucose biosynthetic process"/>
    <property type="evidence" value="ECO:0007669"/>
    <property type="project" value="TreeGrafter"/>
</dbReference>
<evidence type="ECO:0000313" key="10">
    <source>
        <dbReference type="EMBL" id="CAB5135258.1"/>
    </source>
</evidence>
<evidence type="ECO:0000256" key="1">
    <source>
        <dbReference type="ARBA" id="ARBA00001937"/>
    </source>
</evidence>
<dbReference type="InterPro" id="IPR036291">
    <property type="entry name" value="NAD(P)-bd_dom_sf"/>
</dbReference>
<evidence type="ECO:0000256" key="2">
    <source>
        <dbReference type="ARBA" id="ARBA00009263"/>
    </source>
</evidence>
<keyword evidence="4" id="KW-0456">Lyase</keyword>
<dbReference type="Gene3D" id="3.40.50.720">
    <property type="entry name" value="NAD(P)-binding Rossmann-like Domain"/>
    <property type="match status" value="1"/>
</dbReference>
<dbReference type="EMBL" id="CAFBLC010000018">
    <property type="protein sequence ID" value="CAB4854477.1"/>
    <property type="molecule type" value="Genomic_DNA"/>
</dbReference>
<comment type="similarity">
    <text evidence="2">Belongs to the NAD(P)-dependent epimerase/dehydratase family. GDP-mannose 4,6-dehydratase subfamily.</text>
</comment>
<dbReference type="EMBL" id="CAFABC010000003">
    <property type="protein sequence ID" value="CAB4816458.1"/>
    <property type="molecule type" value="Genomic_DNA"/>
</dbReference>
<name>A0A6J6RLS5_9ZZZZ</name>
<evidence type="ECO:0000256" key="4">
    <source>
        <dbReference type="ARBA" id="ARBA00023239"/>
    </source>
</evidence>
<dbReference type="PANTHER" id="PTHR43715:SF1">
    <property type="entry name" value="GDP-MANNOSE 4,6 DEHYDRATASE"/>
    <property type="match status" value="1"/>
</dbReference>
<dbReference type="PANTHER" id="PTHR43715">
    <property type="entry name" value="GDP-MANNOSE 4,6-DEHYDRATASE"/>
    <property type="match status" value="1"/>
</dbReference>
<dbReference type="CDD" id="cd05260">
    <property type="entry name" value="GDP_MD_SDR_e"/>
    <property type="match status" value="1"/>
</dbReference>
<evidence type="ECO:0000313" key="6">
    <source>
        <dbReference type="EMBL" id="CAB4332574.1"/>
    </source>
</evidence>
<dbReference type="HAMAP" id="MF_00955">
    <property type="entry name" value="GDP_Man_dehydratase"/>
    <property type="match status" value="1"/>
</dbReference>
<evidence type="ECO:0000259" key="5">
    <source>
        <dbReference type="Pfam" id="PF16363"/>
    </source>
</evidence>
<dbReference type="EMBL" id="CAESAH010000005">
    <property type="protein sequence ID" value="CAB4332574.1"/>
    <property type="molecule type" value="Genomic_DNA"/>
</dbReference>
<dbReference type="Gene3D" id="3.90.25.10">
    <property type="entry name" value="UDP-galactose 4-epimerase, domain 1"/>
    <property type="match status" value="1"/>
</dbReference>
<feature type="domain" description="NAD(P)-binding" evidence="5">
    <location>
        <begin position="5"/>
        <end position="313"/>
    </location>
</feature>
<dbReference type="AlphaFoldDB" id="A0A6J6RLS5"/>
<accession>A0A6J6RLS5</accession>
<dbReference type="SUPFAM" id="SSF51735">
    <property type="entry name" value="NAD(P)-binding Rossmann-fold domains"/>
    <property type="match status" value="1"/>
</dbReference>
<gene>
    <name evidence="7" type="ORF">UFOPK2731_00317</name>
    <name evidence="8" type="ORF">UFOPK3161_00241</name>
    <name evidence="9" type="ORF">UFOPK3288_00702</name>
    <name evidence="6" type="ORF">UFOPK3962_00319</name>
    <name evidence="10" type="ORF">UFOPK4427_00135</name>
</gene>
<dbReference type="FunFam" id="3.40.50.720:FF:000924">
    <property type="entry name" value="GDP-mannose 4,6 dehydratase"/>
    <property type="match status" value="1"/>
</dbReference>
<organism evidence="7">
    <name type="scientific">freshwater metagenome</name>
    <dbReference type="NCBI Taxonomy" id="449393"/>
    <lineage>
        <taxon>unclassified sequences</taxon>
        <taxon>metagenomes</taxon>
        <taxon>ecological metagenomes</taxon>
    </lineage>
</organism>